<gene>
    <name evidence="2" type="ORF">GOB93_02205</name>
</gene>
<reference evidence="2 3" key="1">
    <citation type="journal article" date="2020" name="Int. J. Syst. Evol. Microbiol.">
        <title>Novel acetic acid bacteria from cider fermentations: Acetobacter conturbans sp. nov. and Acetobacter fallax sp. nov.</title>
        <authorList>
            <person name="Sombolestani A.S."/>
            <person name="Cleenwerck I."/>
            <person name="Cnockaert M."/>
            <person name="Borremans W."/>
            <person name="Wieme A.D."/>
            <person name="De Vuyst L."/>
            <person name="Vandamme P."/>
        </authorList>
    </citation>
    <scope>NUCLEOTIDE SEQUENCE [LARGE SCALE GENOMIC DNA]</scope>
    <source>
        <strain evidence="2 3">LMG 30640</strain>
    </source>
</reference>
<evidence type="ECO:0000313" key="2">
    <source>
        <dbReference type="EMBL" id="NHN83452.1"/>
    </source>
</evidence>
<dbReference type="EMBL" id="WOTB01000002">
    <property type="protein sequence ID" value="NHN83452.1"/>
    <property type="molecule type" value="Genomic_DNA"/>
</dbReference>
<sequence length="153" mass="16873">MSDRPENDRSESDTPICDAPISGTAGIPATLWSRLTRSSFRSKFHLNAKDRAYLETRGLPTIAAHAADFVETRLAPANPERDGRQTPWRGHPVFVAQHATGTCCRFCLDKWHGFPKGVTMTGKQQSYVVAVICAWLEREEKETSSAAQGSLAL</sequence>
<accession>A0ABX0JN14</accession>
<evidence type="ECO:0000256" key="1">
    <source>
        <dbReference type="SAM" id="MobiDB-lite"/>
    </source>
</evidence>
<feature type="region of interest" description="Disordered" evidence="1">
    <location>
        <begin position="1"/>
        <end position="22"/>
    </location>
</feature>
<dbReference type="RefSeq" id="WP_173581880.1">
    <property type="nucleotide sequence ID" value="NZ_WOTB01000002.1"/>
</dbReference>
<name>A0ABX0JN14_9PROT</name>
<organism evidence="2 3">
    <name type="scientific">Acetobacter musti</name>
    <dbReference type="NCBI Taxonomy" id="864732"/>
    <lineage>
        <taxon>Bacteria</taxon>
        <taxon>Pseudomonadati</taxon>
        <taxon>Pseudomonadota</taxon>
        <taxon>Alphaproteobacteria</taxon>
        <taxon>Acetobacterales</taxon>
        <taxon>Acetobacteraceae</taxon>
        <taxon>Acetobacter</taxon>
    </lineage>
</organism>
<dbReference type="InterPro" id="IPR020378">
    <property type="entry name" value="DUF4186"/>
</dbReference>
<proteinExistence type="predicted"/>
<evidence type="ECO:0000313" key="3">
    <source>
        <dbReference type="Proteomes" id="UP000635278"/>
    </source>
</evidence>
<protein>
    <submittedName>
        <fullName evidence="2">DUF4186 family protein</fullName>
    </submittedName>
</protein>
<dbReference type="Proteomes" id="UP000635278">
    <property type="component" value="Unassembled WGS sequence"/>
</dbReference>
<keyword evidence="3" id="KW-1185">Reference proteome</keyword>
<comment type="caution">
    <text evidence="2">The sequence shown here is derived from an EMBL/GenBank/DDBJ whole genome shotgun (WGS) entry which is preliminary data.</text>
</comment>
<feature type="compositionally biased region" description="Basic and acidic residues" evidence="1">
    <location>
        <begin position="1"/>
        <end position="12"/>
    </location>
</feature>
<dbReference type="Pfam" id="PF13811">
    <property type="entry name" value="DUF4186"/>
    <property type="match status" value="1"/>
</dbReference>